<keyword evidence="3" id="KW-1185">Reference proteome</keyword>
<dbReference type="EMBL" id="BQNB010017298">
    <property type="protein sequence ID" value="GJT61562.1"/>
    <property type="molecule type" value="Genomic_DNA"/>
</dbReference>
<proteinExistence type="predicted"/>
<comment type="caution">
    <text evidence="2">The sequence shown here is derived from an EMBL/GenBank/DDBJ whole genome shotgun (WGS) entry which is preliminary data.</text>
</comment>
<dbReference type="Proteomes" id="UP001151760">
    <property type="component" value="Unassembled WGS sequence"/>
</dbReference>
<sequence length="419" mass="45323">MVAFLKKPTENVGFTEIVDFLKGTSLRTLANGIQELVASIDNKEYNITEASIRREDVPLLPAMLAGAAQDQGEGSAIPAAAHPTPIDLEPKIPQSQGPTPTPVADEATTTSVEVEAEGATTITTGLDAGLDIGNIHESPLRSHEAPFPEAGVQDDSLKKELKETKQTLGNAVLSLVKKVKSLEVALKRKTKKVVVSDSEDEEIENQGRKITDIDDDPLVSLVRDYMEEKDTDFVTPTKVSASREAQEEEISPTILEAAKTLSQVASQTMSTYKKRAKLTDKGKDIGTSLDARVKVSTGIVDINPGSAGVNTGSEEINTGSTQISTPSIVVSIPSPVKGQREGKAPMTSEDVQVTQKTKAHIRQEEAGLAEAMRLQVQLDEKVAKQVHLDEMVARRVQEEQKLTDQQVQRMAQVHEEAQH</sequence>
<reference evidence="2" key="1">
    <citation type="journal article" date="2022" name="Int. J. Mol. Sci.">
        <title>Draft Genome of Tanacetum Coccineum: Genomic Comparison of Closely Related Tanacetum-Family Plants.</title>
        <authorList>
            <person name="Yamashiro T."/>
            <person name="Shiraishi A."/>
            <person name="Nakayama K."/>
            <person name="Satake H."/>
        </authorList>
    </citation>
    <scope>NUCLEOTIDE SEQUENCE</scope>
</reference>
<feature type="region of interest" description="Disordered" evidence="1">
    <location>
        <begin position="399"/>
        <end position="419"/>
    </location>
</feature>
<protein>
    <submittedName>
        <fullName evidence="2">Uncharacterized protein</fullName>
    </submittedName>
</protein>
<reference evidence="2" key="2">
    <citation type="submission" date="2022-01" db="EMBL/GenBank/DDBJ databases">
        <authorList>
            <person name="Yamashiro T."/>
            <person name="Shiraishi A."/>
            <person name="Satake H."/>
            <person name="Nakayama K."/>
        </authorList>
    </citation>
    <scope>NUCLEOTIDE SEQUENCE</scope>
</reference>
<evidence type="ECO:0000256" key="1">
    <source>
        <dbReference type="SAM" id="MobiDB-lite"/>
    </source>
</evidence>
<evidence type="ECO:0000313" key="2">
    <source>
        <dbReference type="EMBL" id="GJT61562.1"/>
    </source>
</evidence>
<accession>A0ABQ5FE74</accession>
<gene>
    <name evidence="2" type="ORF">Tco_1005095</name>
</gene>
<name>A0ABQ5FE74_9ASTR</name>
<organism evidence="2 3">
    <name type="scientific">Tanacetum coccineum</name>
    <dbReference type="NCBI Taxonomy" id="301880"/>
    <lineage>
        <taxon>Eukaryota</taxon>
        <taxon>Viridiplantae</taxon>
        <taxon>Streptophyta</taxon>
        <taxon>Embryophyta</taxon>
        <taxon>Tracheophyta</taxon>
        <taxon>Spermatophyta</taxon>
        <taxon>Magnoliopsida</taxon>
        <taxon>eudicotyledons</taxon>
        <taxon>Gunneridae</taxon>
        <taxon>Pentapetalae</taxon>
        <taxon>asterids</taxon>
        <taxon>campanulids</taxon>
        <taxon>Asterales</taxon>
        <taxon>Asteraceae</taxon>
        <taxon>Asteroideae</taxon>
        <taxon>Anthemideae</taxon>
        <taxon>Anthemidinae</taxon>
        <taxon>Tanacetum</taxon>
    </lineage>
</organism>
<evidence type="ECO:0000313" key="3">
    <source>
        <dbReference type="Proteomes" id="UP001151760"/>
    </source>
</evidence>